<comment type="caution">
    <text evidence="1">The sequence shown here is derived from an EMBL/GenBank/DDBJ whole genome shotgun (WGS) entry which is preliminary data.</text>
</comment>
<protein>
    <submittedName>
        <fullName evidence="1">Uncharacterized protein</fullName>
    </submittedName>
</protein>
<dbReference type="Proteomes" id="UP000266723">
    <property type="component" value="Unassembled WGS sequence"/>
</dbReference>
<sequence>MQRGRDDVTYYDHVQKSCPSARQYGTYHSRRSFMRSYRDIGRPIEKIRKEGADPMDEDNDQRKLSAMKLDGIEEGYANMDGLPGN</sequence>
<evidence type="ECO:0000313" key="2">
    <source>
        <dbReference type="Proteomes" id="UP000266723"/>
    </source>
</evidence>
<reference evidence="1 2" key="1">
    <citation type="journal article" date="2020" name="BMC Genomics">
        <title>Intraspecific diversification of the crop wild relative Brassica cretica Lam. using demographic model selection.</title>
        <authorList>
            <person name="Kioukis A."/>
            <person name="Michalopoulou V.A."/>
            <person name="Briers L."/>
            <person name="Pirintsos S."/>
            <person name="Studholme D.J."/>
            <person name="Pavlidis P."/>
            <person name="Sarris P.F."/>
        </authorList>
    </citation>
    <scope>NUCLEOTIDE SEQUENCE [LARGE SCALE GENOMIC DNA]</scope>
    <source>
        <strain evidence="2">cv. PFS-1207/04</strain>
    </source>
</reference>
<organism evidence="1 2">
    <name type="scientific">Brassica cretica</name>
    <name type="common">Mustard</name>
    <dbReference type="NCBI Taxonomy" id="69181"/>
    <lineage>
        <taxon>Eukaryota</taxon>
        <taxon>Viridiplantae</taxon>
        <taxon>Streptophyta</taxon>
        <taxon>Embryophyta</taxon>
        <taxon>Tracheophyta</taxon>
        <taxon>Spermatophyta</taxon>
        <taxon>Magnoliopsida</taxon>
        <taxon>eudicotyledons</taxon>
        <taxon>Gunneridae</taxon>
        <taxon>Pentapetalae</taxon>
        <taxon>rosids</taxon>
        <taxon>malvids</taxon>
        <taxon>Brassicales</taxon>
        <taxon>Brassicaceae</taxon>
        <taxon>Brassiceae</taxon>
        <taxon>Brassica</taxon>
    </lineage>
</organism>
<gene>
    <name evidence="1" type="ORF">DY000_02040862</name>
</gene>
<name>A0ABQ7BAZ9_BRACR</name>
<evidence type="ECO:0000313" key="1">
    <source>
        <dbReference type="EMBL" id="KAF3529707.1"/>
    </source>
</evidence>
<accession>A0ABQ7BAZ9</accession>
<keyword evidence="2" id="KW-1185">Reference proteome</keyword>
<dbReference type="EMBL" id="QGKV02001507">
    <property type="protein sequence ID" value="KAF3529707.1"/>
    <property type="molecule type" value="Genomic_DNA"/>
</dbReference>
<proteinExistence type="predicted"/>